<feature type="domain" description="Effector-associated" evidence="2">
    <location>
        <begin position="25"/>
        <end position="104"/>
    </location>
</feature>
<evidence type="ECO:0000259" key="1">
    <source>
        <dbReference type="Pfam" id="PF19916"/>
    </source>
</evidence>
<dbReference type="InterPro" id="IPR045555">
    <property type="entry name" value="VMAP-M0"/>
</dbReference>
<reference evidence="4 5" key="1">
    <citation type="submission" date="2023-03" db="EMBL/GenBank/DDBJ databases">
        <authorList>
            <person name="Mo P."/>
        </authorList>
    </citation>
    <scope>NUCLEOTIDE SEQUENCE [LARGE SCALE GENOMIC DNA]</scope>
    <source>
        <strain evidence="4 5">HUAS 5</strain>
    </source>
</reference>
<protein>
    <submittedName>
        <fullName evidence="4">Uncharacterized protein</fullName>
    </submittedName>
</protein>
<feature type="domain" description="vWA-MoxR associated protein middle region 0" evidence="1">
    <location>
        <begin position="115"/>
        <end position="206"/>
    </location>
</feature>
<dbReference type="Pfam" id="PF19956">
    <property type="entry name" value="EAD2"/>
    <property type="match status" value="1"/>
</dbReference>
<dbReference type="EMBL" id="CP121682">
    <property type="protein sequence ID" value="WGD43274.1"/>
    <property type="molecule type" value="Genomic_DNA"/>
</dbReference>
<evidence type="ECO:0000259" key="3">
    <source>
        <dbReference type="Pfam" id="PF20028"/>
    </source>
</evidence>
<dbReference type="Proteomes" id="UP001216440">
    <property type="component" value="Chromosome"/>
</dbReference>
<sequence length="502" mass="55674">MSEHPLWITSPGHQVSRGERATQLVDALMKVPVLDTVRSRRLCIETALERLGQRLSVAEFDERKLHLVEMVKVFGSVPEGWRELTGAVRFLAHYDLPSEQAAALAGGPAPHLGDSRQRRELASLLGGLDRQSVPELERIFAFAAGDGFGPLPSGVRTAWEAYELLENCNVPSDGVSRCVRFAQEVGYVVGPELGDALRQWLSREVRSSTGEGVEAMRLLSDVRRGTGRWRQAADGTAYLVIRLHPCEESSEHVWLTCWTSTGDSWQPRQRDDRRLPLSQVPARVAALVDQEEARLRHHRGGVVLEFILPVDMVNTPVEEWPRAAPFGATGGDSAFAAPFGMEYKVVIRSLERMDALHLHRVWNERWQVLTNGGGANVHRCEQGDGSEQHRLYVKLKQDSSISLMTLGSPPDDEAGRRELMLGLQVGLPVLLWAHQGALSDREYAAVHTLSDAGGWDALLDHVTRLHFSPGTRDDGHEGVMRSRIAVLWDDPSRLPEVPESAG</sequence>
<evidence type="ECO:0000313" key="4">
    <source>
        <dbReference type="EMBL" id="WGD43274.1"/>
    </source>
</evidence>
<feature type="domain" description="vWA-MoxR associated protein C-terminal" evidence="3">
    <location>
        <begin position="252"/>
        <end position="491"/>
    </location>
</feature>
<dbReference type="RefSeq" id="WP_279336326.1">
    <property type="nucleotide sequence ID" value="NZ_CP121682.1"/>
</dbReference>
<evidence type="ECO:0000259" key="2">
    <source>
        <dbReference type="Pfam" id="PF19956"/>
    </source>
</evidence>
<dbReference type="InterPro" id="IPR045431">
    <property type="entry name" value="EAD2"/>
</dbReference>
<evidence type="ECO:0000313" key="5">
    <source>
        <dbReference type="Proteomes" id="UP001216440"/>
    </source>
</evidence>
<dbReference type="Pfam" id="PF19916">
    <property type="entry name" value="VMAP-M0"/>
    <property type="match status" value="1"/>
</dbReference>
<dbReference type="Pfam" id="PF20028">
    <property type="entry name" value="VMAP-C"/>
    <property type="match status" value="1"/>
</dbReference>
<name>A0ABY8K743_9ACTN</name>
<proteinExistence type="predicted"/>
<keyword evidence="5" id="KW-1185">Reference proteome</keyword>
<dbReference type="InterPro" id="IPR045450">
    <property type="entry name" value="VMAP_C"/>
</dbReference>
<accession>A0ABY8K743</accession>
<gene>
    <name evidence="4" type="ORF">PYS65_25865</name>
</gene>
<organism evidence="4 5">
    <name type="scientific">Streptomyces cathayae</name>
    <dbReference type="NCBI Taxonomy" id="3031124"/>
    <lineage>
        <taxon>Bacteria</taxon>
        <taxon>Bacillati</taxon>
        <taxon>Actinomycetota</taxon>
        <taxon>Actinomycetes</taxon>
        <taxon>Kitasatosporales</taxon>
        <taxon>Streptomycetaceae</taxon>
        <taxon>Streptomyces</taxon>
    </lineage>
</organism>